<dbReference type="GO" id="GO:0003824">
    <property type="term" value="F:catalytic activity"/>
    <property type="evidence" value="ECO:0007669"/>
    <property type="project" value="InterPro"/>
</dbReference>
<dbReference type="InterPro" id="IPR011037">
    <property type="entry name" value="Pyrv_Knase-like_insert_dom_sf"/>
</dbReference>
<dbReference type="Pfam" id="PF03475">
    <property type="entry name" value="YiiM_3-alpha"/>
    <property type="match status" value="1"/>
</dbReference>
<proteinExistence type="predicted"/>
<dbReference type="PANTHER" id="PTHR30212:SF4">
    <property type="entry name" value="MOSC DOMAIN-CONTAINING PROTEIN"/>
    <property type="match status" value="1"/>
</dbReference>
<dbReference type="InterPro" id="IPR052353">
    <property type="entry name" value="Benzoxazolinone_Detox_Enz"/>
</dbReference>
<dbReference type="Gene3D" id="2.40.33.20">
    <property type="entry name" value="PK beta-barrel domain-like"/>
    <property type="match status" value="1"/>
</dbReference>
<evidence type="ECO:0000313" key="2">
    <source>
        <dbReference type="EMBL" id="RNA67195.1"/>
    </source>
</evidence>
<dbReference type="InterPro" id="IPR005163">
    <property type="entry name" value="Tri_helical_YiiM-like"/>
</dbReference>
<dbReference type="EMBL" id="RHIB01000003">
    <property type="protein sequence ID" value="RNA67195.1"/>
    <property type="molecule type" value="Genomic_DNA"/>
</dbReference>
<protein>
    <submittedName>
        <fullName evidence="2">MOSC domain-containing protein</fullName>
    </submittedName>
</protein>
<dbReference type="Proteomes" id="UP000278746">
    <property type="component" value="Unassembled WGS sequence"/>
</dbReference>
<dbReference type="GO" id="GO:0030170">
    <property type="term" value="F:pyridoxal phosphate binding"/>
    <property type="evidence" value="ECO:0007669"/>
    <property type="project" value="InterPro"/>
</dbReference>
<organism evidence="2 3">
    <name type="scientific">Alteribacter keqinensis</name>
    <dbReference type="NCBI Taxonomy" id="2483800"/>
    <lineage>
        <taxon>Bacteria</taxon>
        <taxon>Bacillati</taxon>
        <taxon>Bacillota</taxon>
        <taxon>Bacilli</taxon>
        <taxon>Bacillales</taxon>
        <taxon>Bacillaceae</taxon>
        <taxon>Alteribacter</taxon>
    </lineage>
</organism>
<accession>A0A3M7TNT5</accession>
<sequence length="215" mass="23928">MTGKVHSLNTGKVQVIAGSGKKEVASGIIKRPVEGSVFLTSVGLKGDEQQDLVHHGGVDKAVCVYPAEHYPYWHEKLGKEIDAGAFGENVTVSGLVETDVCIGDTFEWGEAVVQVSQPRHPCYKLAKRHDVKELPLFVQETGYSGFYFRVLQEGHVSAEDHLRLKERHTEMTIARVNRLNFQDADDVEGLKQLAELPYLAESWREGVEKKLGKVM</sequence>
<comment type="caution">
    <text evidence="2">The sequence shown here is derived from an EMBL/GenBank/DDBJ whole genome shotgun (WGS) entry which is preliminary data.</text>
</comment>
<gene>
    <name evidence="2" type="ORF">EBO34_16800</name>
</gene>
<dbReference type="SUPFAM" id="SSF50800">
    <property type="entry name" value="PK beta-barrel domain-like"/>
    <property type="match status" value="1"/>
</dbReference>
<dbReference type="OrthoDB" id="9786134at2"/>
<keyword evidence="3" id="KW-1185">Reference proteome</keyword>
<name>A0A3M7TNT5_9BACI</name>
<evidence type="ECO:0000313" key="3">
    <source>
        <dbReference type="Proteomes" id="UP000278746"/>
    </source>
</evidence>
<dbReference type="InterPro" id="IPR005302">
    <property type="entry name" value="MoCF_Sase_C"/>
</dbReference>
<dbReference type="GO" id="GO:0030151">
    <property type="term" value="F:molybdenum ion binding"/>
    <property type="evidence" value="ECO:0007669"/>
    <property type="project" value="InterPro"/>
</dbReference>
<feature type="domain" description="MOSC" evidence="1">
    <location>
        <begin position="31"/>
        <end position="165"/>
    </location>
</feature>
<evidence type="ECO:0000259" key="1">
    <source>
        <dbReference type="PROSITE" id="PS51340"/>
    </source>
</evidence>
<reference evidence="2 3" key="1">
    <citation type="submission" date="2018-10" db="EMBL/GenBank/DDBJ databases">
        <title>Bacillus Keqinensis sp. nov., a moderately halophilic bacterium isolated from a saline-alkaline lake.</title>
        <authorList>
            <person name="Wang H."/>
        </authorList>
    </citation>
    <scope>NUCLEOTIDE SEQUENCE [LARGE SCALE GENOMIC DNA]</scope>
    <source>
        <strain evidence="2 3">KQ-3</strain>
    </source>
</reference>
<dbReference type="PANTHER" id="PTHR30212">
    <property type="entry name" value="PROTEIN YIIM"/>
    <property type="match status" value="1"/>
</dbReference>
<dbReference type="Pfam" id="PF03473">
    <property type="entry name" value="MOSC"/>
    <property type="match status" value="1"/>
</dbReference>
<dbReference type="AlphaFoldDB" id="A0A3M7TNT5"/>
<dbReference type="RefSeq" id="WP_122901402.1">
    <property type="nucleotide sequence ID" value="NZ_RHIB01000003.1"/>
</dbReference>
<dbReference type="PROSITE" id="PS51340">
    <property type="entry name" value="MOSC"/>
    <property type="match status" value="1"/>
</dbReference>